<dbReference type="InterPro" id="IPR029058">
    <property type="entry name" value="AB_hydrolase_fold"/>
</dbReference>
<dbReference type="Pfam" id="PF00561">
    <property type="entry name" value="Abhydrolase_1"/>
    <property type="match status" value="1"/>
</dbReference>
<organism evidence="2 3">
    <name type="scientific">Paenibacillus glycinis</name>
    <dbReference type="NCBI Taxonomy" id="2697035"/>
    <lineage>
        <taxon>Bacteria</taxon>
        <taxon>Bacillati</taxon>
        <taxon>Bacillota</taxon>
        <taxon>Bacilli</taxon>
        <taxon>Bacillales</taxon>
        <taxon>Paenibacillaceae</taxon>
        <taxon>Paenibacillus</taxon>
    </lineage>
</organism>
<evidence type="ECO:0000313" key="2">
    <source>
        <dbReference type="EMBL" id="NBD27744.1"/>
    </source>
</evidence>
<dbReference type="PRINTS" id="PR00412">
    <property type="entry name" value="EPOXHYDRLASE"/>
</dbReference>
<reference evidence="2 3" key="1">
    <citation type="submission" date="2020-01" db="EMBL/GenBank/DDBJ databases">
        <title>Paenibacillus soybeanensis sp. nov. isolated from the nodules of soybean (Glycine max(L.) Merr).</title>
        <authorList>
            <person name="Wang H."/>
        </authorList>
    </citation>
    <scope>NUCLEOTIDE SEQUENCE [LARGE SCALE GENOMIC DNA]</scope>
    <source>
        <strain evidence="2 3">T1</strain>
    </source>
</reference>
<dbReference type="EC" id="3.8.1.5" evidence="2"/>
<gene>
    <name evidence="2" type="ORF">GT019_28060</name>
</gene>
<dbReference type="NCBIfam" id="NF002938">
    <property type="entry name" value="PRK03592.1"/>
    <property type="match status" value="1"/>
</dbReference>
<comment type="caution">
    <text evidence="2">The sequence shown here is derived from an EMBL/GenBank/DDBJ whole genome shotgun (WGS) entry which is preliminary data.</text>
</comment>
<dbReference type="PANTHER" id="PTHR43194">
    <property type="entry name" value="HYDROLASE ALPHA/BETA FOLD FAMILY"/>
    <property type="match status" value="1"/>
</dbReference>
<dbReference type="InterPro" id="IPR050228">
    <property type="entry name" value="Carboxylesterase_BioH"/>
</dbReference>
<accession>A0ABW9XYG3</accession>
<sequence length="297" mass="33650">MNQADFPYEKKRRQVMDLEMAYVDEGSGDPIVFLHGNPTSSYLWRNILPAAIGHGRCIAPDLIGMGDSRKRRDGGPDAYTFDEHRRYLDELLEQLGVRRRVVLVVHDWGSALGFDWARRHPDAVRGIVYMEAIIKPRSWSEIPETGRNVFQALRSSEGERMVLERNSFIEFNLPAGILRTLAEEEMAEYRRPFAEPGEGRRPMLSWARQLPFDGEPADVTAIVTAYGDWLAQSAVPKLFVRAEPGLLPQSHVDFCRTWPSQTELAVPGRHYPQEDAPEEIGKALASWLNALEPDPLG</sequence>
<dbReference type="Gene3D" id="3.40.50.1820">
    <property type="entry name" value="alpha/beta hydrolase"/>
    <property type="match status" value="1"/>
</dbReference>
<dbReference type="Proteomes" id="UP000665561">
    <property type="component" value="Unassembled WGS sequence"/>
</dbReference>
<evidence type="ECO:0000313" key="3">
    <source>
        <dbReference type="Proteomes" id="UP000665561"/>
    </source>
</evidence>
<dbReference type="InterPro" id="IPR000639">
    <property type="entry name" value="Epox_hydrolase-like"/>
</dbReference>
<evidence type="ECO:0000259" key="1">
    <source>
        <dbReference type="Pfam" id="PF00561"/>
    </source>
</evidence>
<protein>
    <submittedName>
        <fullName evidence="2">Haloalkane dehalogenase</fullName>
        <ecNumber evidence="2">3.8.1.5</ecNumber>
    </submittedName>
</protein>
<dbReference type="GO" id="GO:0018786">
    <property type="term" value="F:haloalkane dehalogenase activity"/>
    <property type="evidence" value="ECO:0007669"/>
    <property type="project" value="UniProtKB-EC"/>
</dbReference>
<keyword evidence="2" id="KW-0378">Hydrolase</keyword>
<dbReference type="InterPro" id="IPR000073">
    <property type="entry name" value="AB_hydrolase_1"/>
</dbReference>
<dbReference type="RefSeq" id="WP_161746768.1">
    <property type="nucleotide sequence ID" value="NZ_JAAAMV010000031.1"/>
</dbReference>
<proteinExistence type="predicted"/>
<name>A0ABW9XYG3_9BACL</name>
<feature type="domain" description="AB hydrolase-1" evidence="1">
    <location>
        <begin position="30"/>
        <end position="276"/>
    </location>
</feature>
<keyword evidence="3" id="KW-1185">Reference proteome</keyword>
<dbReference type="PANTHER" id="PTHR43194:SF2">
    <property type="entry name" value="PEROXISOMAL MEMBRANE PROTEIN LPX1"/>
    <property type="match status" value="1"/>
</dbReference>
<dbReference type="EMBL" id="JAAAMV010000031">
    <property type="protein sequence ID" value="NBD27744.1"/>
    <property type="molecule type" value="Genomic_DNA"/>
</dbReference>
<dbReference type="SUPFAM" id="SSF53474">
    <property type="entry name" value="alpha/beta-Hydrolases"/>
    <property type="match status" value="1"/>
</dbReference>